<evidence type="ECO:0000256" key="1">
    <source>
        <dbReference type="ARBA" id="ARBA00004370"/>
    </source>
</evidence>
<name>A0A2U2PBW7_9SPHI</name>
<dbReference type="Gene3D" id="1.10.520.20">
    <property type="entry name" value="N-terminal domain of the delta subunit of the F1F0-ATP synthase"/>
    <property type="match status" value="1"/>
</dbReference>
<comment type="function">
    <text evidence="7">F(1)F(0) ATP synthase produces ATP from ADP in the presence of a proton or sodium gradient. F-type ATPases consist of two structural domains, F(1) containing the extramembraneous catalytic core and F(0) containing the membrane proton channel, linked together by a central stalk and a peripheral stalk. During catalysis, ATP synthesis in the catalytic domain of F(1) is coupled via a rotary mechanism of the central stalk subunits to proton translocation.</text>
</comment>
<evidence type="ECO:0000256" key="3">
    <source>
        <dbReference type="ARBA" id="ARBA00022781"/>
    </source>
</evidence>
<dbReference type="AlphaFoldDB" id="A0A2U2PBW7"/>
<proteinExistence type="inferred from homology"/>
<evidence type="ECO:0000256" key="5">
    <source>
        <dbReference type="ARBA" id="ARBA00023136"/>
    </source>
</evidence>
<protein>
    <recommendedName>
        <fullName evidence="7">ATP synthase subunit delta</fullName>
    </recommendedName>
    <alternativeName>
        <fullName evidence="7">ATP synthase F(1) sector subunit delta</fullName>
    </alternativeName>
    <alternativeName>
        <fullName evidence="7">F-type ATPase subunit delta</fullName>
        <shortName evidence="7">F-ATPase subunit delta</shortName>
    </alternativeName>
</protein>
<keyword evidence="2 7" id="KW-0813">Transport</keyword>
<keyword evidence="3 7" id="KW-0375">Hydrogen ion transport</keyword>
<keyword evidence="9" id="KW-1185">Reference proteome</keyword>
<dbReference type="HAMAP" id="MF_01416">
    <property type="entry name" value="ATP_synth_delta_bact"/>
    <property type="match status" value="1"/>
</dbReference>
<evidence type="ECO:0000256" key="4">
    <source>
        <dbReference type="ARBA" id="ARBA00023065"/>
    </source>
</evidence>
<dbReference type="PRINTS" id="PR00125">
    <property type="entry name" value="ATPASEDELTA"/>
</dbReference>
<dbReference type="PANTHER" id="PTHR11910">
    <property type="entry name" value="ATP SYNTHASE DELTA CHAIN"/>
    <property type="match status" value="1"/>
</dbReference>
<dbReference type="SUPFAM" id="SSF47928">
    <property type="entry name" value="N-terminal domain of the delta subunit of the F1F0-ATP synthase"/>
    <property type="match status" value="1"/>
</dbReference>
<sequence length="182" mass="20247">MSEIQVASRYAKSLIDLAEEQNALEPIKSDIESFLKVLKSNPQLAAILRNPIIHMDKKLAILKGLFGAGFHKIVMSFFTIVVNKGRAEILYSTAKEFINEYNKRKGIIRAIVTSAAPLSEDNRKQIEQLVTEATKNQVVLETKIDTGLIGGFILKVGDRQFDASIVSNLNKLKKEFAQKASV</sequence>
<organism evidence="8 9">
    <name type="scientific">Pararcticibacter amylolyticus</name>
    <dbReference type="NCBI Taxonomy" id="2173175"/>
    <lineage>
        <taxon>Bacteria</taxon>
        <taxon>Pseudomonadati</taxon>
        <taxon>Bacteroidota</taxon>
        <taxon>Sphingobacteriia</taxon>
        <taxon>Sphingobacteriales</taxon>
        <taxon>Sphingobacteriaceae</taxon>
        <taxon>Pararcticibacter</taxon>
    </lineage>
</organism>
<comment type="similarity">
    <text evidence="7">Belongs to the ATPase delta chain family.</text>
</comment>
<comment type="caution">
    <text evidence="8">The sequence shown here is derived from an EMBL/GenBank/DDBJ whole genome shotgun (WGS) entry which is preliminary data.</text>
</comment>
<comment type="subcellular location">
    <subcellularLocation>
        <location evidence="7">Cell membrane</location>
        <topology evidence="7">Peripheral membrane protein</topology>
    </subcellularLocation>
    <subcellularLocation>
        <location evidence="1">Membrane</location>
    </subcellularLocation>
</comment>
<gene>
    <name evidence="7 8" type="primary">atpH</name>
    <name evidence="8" type="ORF">DDR33_20370</name>
</gene>
<keyword evidence="7" id="KW-0139">CF(1)</keyword>
<dbReference type="Proteomes" id="UP000245647">
    <property type="component" value="Unassembled WGS sequence"/>
</dbReference>
<dbReference type="EMBL" id="QEAS01000020">
    <property type="protein sequence ID" value="PWG78855.1"/>
    <property type="molecule type" value="Genomic_DNA"/>
</dbReference>
<dbReference type="Pfam" id="PF00213">
    <property type="entry name" value="OSCP"/>
    <property type="match status" value="1"/>
</dbReference>
<accession>A0A2U2PBW7</accession>
<comment type="function">
    <text evidence="7">This protein is part of the stalk that links CF(0) to CF(1). It either transmits conformational changes from CF(0) to CF(1) or is implicated in proton conduction.</text>
</comment>
<keyword evidence="7" id="KW-1003">Cell membrane</keyword>
<dbReference type="InterPro" id="IPR000711">
    <property type="entry name" value="ATPase_OSCP/dsu"/>
</dbReference>
<dbReference type="OrthoDB" id="9802471at2"/>
<keyword evidence="6 7" id="KW-0066">ATP synthesis</keyword>
<evidence type="ECO:0000256" key="2">
    <source>
        <dbReference type="ARBA" id="ARBA00022448"/>
    </source>
</evidence>
<evidence type="ECO:0000256" key="6">
    <source>
        <dbReference type="ARBA" id="ARBA00023310"/>
    </source>
</evidence>
<dbReference type="NCBIfam" id="TIGR01145">
    <property type="entry name" value="ATP_synt_delta"/>
    <property type="match status" value="1"/>
</dbReference>
<evidence type="ECO:0000313" key="9">
    <source>
        <dbReference type="Proteomes" id="UP000245647"/>
    </source>
</evidence>
<keyword evidence="5 7" id="KW-0472">Membrane</keyword>
<dbReference type="InterPro" id="IPR026015">
    <property type="entry name" value="ATP_synth_OSCP/delta_N_sf"/>
</dbReference>
<evidence type="ECO:0000313" key="8">
    <source>
        <dbReference type="EMBL" id="PWG78855.1"/>
    </source>
</evidence>
<dbReference type="GO" id="GO:0045259">
    <property type="term" value="C:proton-transporting ATP synthase complex"/>
    <property type="evidence" value="ECO:0007669"/>
    <property type="project" value="UniProtKB-KW"/>
</dbReference>
<evidence type="ECO:0000256" key="7">
    <source>
        <dbReference type="HAMAP-Rule" id="MF_01416"/>
    </source>
</evidence>
<reference evidence="8 9" key="1">
    <citation type="submission" date="2018-04" db="EMBL/GenBank/DDBJ databases">
        <title>Pedobacter chongqingensis sp. nov., isolated from a rottenly hemp rope.</title>
        <authorList>
            <person name="Cai Y."/>
        </authorList>
    </citation>
    <scope>NUCLEOTIDE SEQUENCE [LARGE SCALE GENOMIC DNA]</scope>
    <source>
        <strain evidence="8 9">FJ4-8</strain>
    </source>
</reference>
<dbReference type="GO" id="GO:0046933">
    <property type="term" value="F:proton-transporting ATP synthase activity, rotational mechanism"/>
    <property type="evidence" value="ECO:0007669"/>
    <property type="project" value="UniProtKB-UniRule"/>
</dbReference>
<keyword evidence="4 7" id="KW-0406">Ion transport</keyword>
<dbReference type="GO" id="GO:0005886">
    <property type="term" value="C:plasma membrane"/>
    <property type="evidence" value="ECO:0007669"/>
    <property type="project" value="UniProtKB-SubCell"/>
</dbReference>